<dbReference type="GO" id="GO:0030145">
    <property type="term" value="F:manganese ion binding"/>
    <property type="evidence" value="ECO:0007669"/>
    <property type="project" value="TreeGrafter"/>
</dbReference>
<evidence type="ECO:0000256" key="5">
    <source>
        <dbReference type="ARBA" id="ARBA00023002"/>
    </source>
</evidence>
<feature type="binding site" evidence="9">
    <location>
        <position position="139"/>
    </location>
    <ligand>
        <name>1-deoxy-D-xylulose 5-phosphate</name>
        <dbReference type="ChEBI" id="CHEBI:57792"/>
    </ligand>
</feature>
<dbReference type="GO" id="GO:0016853">
    <property type="term" value="F:isomerase activity"/>
    <property type="evidence" value="ECO:0007669"/>
    <property type="project" value="UniProtKB-KW"/>
</dbReference>
<protein>
    <recommendedName>
        <fullName evidence="9">1-deoxy-D-xylulose 5-phosphate reductoisomerase</fullName>
        <shortName evidence="9">DXP reductoisomerase</shortName>
        <ecNumber evidence="9">1.1.1.267</ecNumber>
    </recommendedName>
    <alternativeName>
        <fullName evidence="9">1-deoxyxylulose-5-phosphate reductoisomerase</fullName>
    </alternativeName>
    <alternativeName>
        <fullName evidence="9">2-C-methyl-D-erythritol 4-phosphate synthase</fullName>
    </alternativeName>
</protein>
<keyword evidence="7 9" id="KW-0414">Isoprene biosynthesis</keyword>
<feature type="domain" description="DXP reductoisomerase C-terminal" evidence="12">
    <location>
        <begin position="248"/>
        <end position="363"/>
    </location>
</feature>
<dbReference type="GO" id="GO:0070402">
    <property type="term" value="F:NADPH binding"/>
    <property type="evidence" value="ECO:0007669"/>
    <property type="project" value="InterPro"/>
</dbReference>
<feature type="binding site" evidence="9">
    <location>
        <position position="112"/>
    </location>
    <ligand>
        <name>1-deoxy-D-xylulose 5-phosphate</name>
        <dbReference type="ChEBI" id="CHEBI:57792"/>
    </ligand>
</feature>
<feature type="binding site" evidence="9">
    <location>
        <position position="10"/>
    </location>
    <ligand>
        <name>NADPH</name>
        <dbReference type="ChEBI" id="CHEBI:57783"/>
    </ligand>
</feature>
<dbReference type="InterPro" id="IPR013512">
    <property type="entry name" value="DXP_reductoisomerase_N"/>
</dbReference>
<feature type="binding site" evidence="9">
    <location>
        <position position="113"/>
    </location>
    <ligand>
        <name>NADPH</name>
        <dbReference type="ChEBI" id="CHEBI:57783"/>
    </ligand>
</feature>
<comment type="function">
    <text evidence="9">Catalyzes the NADPH-dependent rearrangement and reduction of 1-deoxy-D-xylulose-5-phosphate (DXP) to 2-C-methyl-D-erythritol 4-phosphate (MEP).</text>
</comment>
<dbReference type="Pfam" id="PF08436">
    <property type="entry name" value="DXP_redisom_C"/>
    <property type="match status" value="1"/>
</dbReference>
<feature type="binding site" evidence="9">
    <location>
        <position position="13"/>
    </location>
    <ligand>
        <name>NADPH</name>
        <dbReference type="ChEBI" id="CHEBI:57783"/>
    </ligand>
</feature>
<evidence type="ECO:0000313" key="13">
    <source>
        <dbReference type="EMBL" id="BBO22444.1"/>
    </source>
</evidence>
<comment type="pathway">
    <text evidence="1 9">Isoprenoid biosynthesis; isopentenyl diphosphate biosynthesis via DXP pathway; isopentenyl diphosphate from 1-deoxy-D-xylulose 5-phosphate: step 1/6.</text>
</comment>
<reference evidence="13" key="1">
    <citation type="journal article" name="DNA Res.">
        <title>The physiological potential of anammox bacteria as revealed by their core genome structure.</title>
        <authorList>
            <person name="Okubo T."/>
            <person name="Toyoda A."/>
            <person name="Fukuhara K."/>
            <person name="Uchiyama I."/>
            <person name="Harigaya Y."/>
            <person name="Kuroiwa M."/>
            <person name="Suzuki T."/>
            <person name="Murakami Y."/>
            <person name="Suwa Y."/>
            <person name="Takami H."/>
        </authorList>
    </citation>
    <scope>NUCLEOTIDE SEQUENCE</scope>
    <source>
        <strain evidence="13">317325-2</strain>
    </source>
</reference>
<name>A0A809SCQ2_9BACT</name>
<dbReference type="HAMAP" id="MF_00183">
    <property type="entry name" value="DXP_reductoisom"/>
    <property type="match status" value="1"/>
</dbReference>
<feature type="binding site" evidence="9">
    <location>
        <position position="186"/>
    </location>
    <ligand>
        <name>1-deoxy-D-xylulose 5-phosphate</name>
        <dbReference type="ChEBI" id="CHEBI:57792"/>
    </ligand>
</feature>
<feature type="binding site" evidence="9">
    <location>
        <position position="163"/>
    </location>
    <ligand>
        <name>1-deoxy-D-xylulose 5-phosphate</name>
        <dbReference type="ChEBI" id="CHEBI:57792"/>
    </ligand>
</feature>
<dbReference type="SUPFAM" id="SSF55347">
    <property type="entry name" value="Glyceraldehyde-3-phosphate dehydrogenase-like, C-terminal domain"/>
    <property type="match status" value="1"/>
</dbReference>
<dbReference type="Pfam" id="PF13288">
    <property type="entry name" value="DXPR_C"/>
    <property type="match status" value="1"/>
</dbReference>
<evidence type="ECO:0000313" key="14">
    <source>
        <dbReference type="Proteomes" id="UP000662873"/>
    </source>
</evidence>
<evidence type="ECO:0000256" key="3">
    <source>
        <dbReference type="ARBA" id="ARBA00022723"/>
    </source>
</evidence>
<dbReference type="EMBL" id="AP021858">
    <property type="protein sequence ID" value="BBO22444.1"/>
    <property type="molecule type" value="Genomic_DNA"/>
</dbReference>
<evidence type="ECO:0000256" key="9">
    <source>
        <dbReference type="HAMAP-Rule" id="MF_00183"/>
    </source>
</evidence>
<dbReference type="SUPFAM" id="SSF69055">
    <property type="entry name" value="1-deoxy-D-xylulose-5-phosphate reductoisomerase, C-terminal domain"/>
    <property type="match status" value="1"/>
</dbReference>
<evidence type="ECO:0000259" key="11">
    <source>
        <dbReference type="Pfam" id="PF08436"/>
    </source>
</evidence>
<dbReference type="InterPro" id="IPR036169">
    <property type="entry name" value="DXPR_C_sf"/>
</dbReference>
<feature type="domain" description="1-deoxy-D-xylulose 5-phosphate reductoisomerase C-terminal" evidence="11">
    <location>
        <begin position="133"/>
        <end position="216"/>
    </location>
</feature>
<dbReference type="Pfam" id="PF02670">
    <property type="entry name" value="DXP_reductoisom"/>
    <property type="match status" value="1"/>
</dbReference>
<dbReference type="PANTHER" id="PTHR30525">
    <property type="entry name" value="1-DEOXY-D-XYLULOSE 5-PHOSPHATE REDUCTOISOMERASE"/>
    <property type="match status" value="1"/>
</dbReference>
<dbReference type="KEGG" id="npy:NPRO_00390"/>
<keyword evidence="5 9" id="KW-0560">Oxidoreductase</keyword>
<evidence type="ECO:0000256" key="4">
    <source>
        <dbReference type="ARBA" id="ARBA00022857"/>
    </source>
</evidence>
<dbReference type="EC" id="1.1.1.267" evidence="9"/>
<feature type="binding site" evidence="9">
    <location>
        <position position="37"/>
    </location>
    <ligand>
        <name>NADPH</name>
        <dbReference type="ChEBI" id="CHEBI:57783"/>
    </ligand>
</feature>
<evidence type="ECO:0000256" key="6">
    <source>
        <dbReference type="ARBA" id="ARBA00023211"/>
    </source>
</evidence>
<feature type="binding site" evidence="9">
    <location>
        <position position="205"/>
    </location>
    <ligand>
        <name>1-deoxy-D-xylulose 5-phosphate</name>
        <dbReference type="ChEBI" id="CHEBI:57792"/>
    </ligand>
</feature>
<dbReference type="SUPFAM" id="SSF51735">
    <property type="entry name" value="NAD(P)-binding Rossmann-fold domains"/>
    <property type="match status" value="1"/>
</dbReference>
<keyword evidence="3 9" id="KW-0479">Metal-binding</keyword>
<sequence length="376" mass="40887">MKRVAVLGSTGSIGVQTLDVVSQHPDRLRVVGLAASRSAGKLKEQSARWGVGRLALYENGLDDSIPSGLEAVCDLACDPDVDIVVVSVAGVIGLVPTLRAIEAGKQIALASKEVLVAAGEIVMPLVERTGVKLTPIDSEHSAIFQCLQGSSPDQVSKLILTASGGPFRGKTQSDLRDVSLEATLNHPTWNMGGKITVDSATLMNKGLEMIEARWLFGIPIERVEVVVHPQSIVHSMVEFMDGSVVAQLGWPDMRLPIQYALLHPERVPNSLRPWSPVETPNLTFEAPDYETFRCPVLARESLRIGGTMPCVMNAANERAVRAFLNRQIGFLRIAECVERAMNAHEPVRTSLESILESDRWAREFVDAECVRAGEKV</sequence>
<feature type="binding site" evidence="9">
    <location>
        <position position="192"/>
    </location>
    <ligand>
        <name>NADPH</name>
        <dbReference type="ChEBI" id="CHEBI:57783"/>
    </ligand>
</feature>
<comment type="caution">
    <text evidence="9">Lacks conserved residue(s) required for the propagation of feature annotation.</text>
</comment>
<keyword evidence="6 9" id="KW-0464">Manganese</keyword>
<feature type="binding site" evidence="9">
    <location>
        <position position="208"/>
    </location>
    <ligand>
        <name>1-deoxy-D-xylulose 5-phosphate</name>
        <dbReference type="ChEBI" id="CHEBI:57792"/>
    </ligand>
</feature>
<dbReference type="Gene3D" id="1.10.1740.10">
    <property type="match status" value="1"/>
</dbReference>
<dbReference type="NCBIfam" id="TIGR00243">
    <property type="entry name" value="Dxr"/>
    <property type="match status" value="1"/>
</dbReference>
<dbReference type="InterPro" id="IPR026877">
    <property type="entry name" value="DXPR_C"/>
</dbReference>
<keyword evidence="13" id="KW-0413">Isomerase</keyword>
<accession>A0A809SCQ2</accession>
<feature type="binding site" evidence="9">
    <location>
        <position position="204"/>
    </location>
    <ligand>
        <name>1-deoxy-D-xylulose 5-phosphate</name>
        <dbReference type="ChEBI" id="CHEBI:57792"/>
    </ligand>
</feature>
<evidence type="ECO:0000256" key="2">
    <source>
        <dbReference type="ARBA" id="ARBA00006825"/>
    </source>
</evidence>
<dbReference type="InterPro" id="IPR036291">
    <property type="entry name" value="NAD(P)-bd_dom_sf"/>
</dbReference>
<dbReference type="GO" id="GO:0030604">
    <property type="term" value="F:1-deoxy-D-xylulose-5-phosphate reductoisomerase activity"/>
    <property type="evidence" value="ECO:0007669"/>
    <property type="project" value="UniProtKB-UniRule"/>
</dbReference>
<dbReference type="PANTHER" id="PTHR30525:SF0">
    <property type="entry name" value="1-DEOXY-D-XYLULOSE 5-PHOSPHATE REDUCTOISOMERASE, CHLOROPLASTIC"/>
    <property type="match status" value="1"/>
</dbReference>
<proteinExistence type="inferred from homology"/>
<feature type="binding site" evidence="9">
    <location>
        <position position="12"/>
    </location>
    <ligand>
        <name>NADPH</name>
        <dbReference type="ChEBI" id="CHEBI:57783"/>
    </ligand>
</feature>
<feature type="binding site" evidence="9">
    <location>
        <position position="138"/>
    </location>
    <ligand>
        <name>1-deoxy-D-xylulose 5-phosphate</name>
        <dbReference type="ChEBI" id="CHEBI:57792"/>
    </ligand>
</feature>
<feature type="binding site" evidence="9">
    <location>
        <position position="137"/>
    </location>
    <ligand>
        <name>Mn(2+)</name>
        <dbReference type="ChEBI" id="CHEBI:29035"/>
    </ligand>
</feature>
<evidence type="ECO:0000259" key="12">
    <source>
        <dbReference type="Pfam" id="PF13288"/>
    </source>
</evidence>
<dbReference type="InterPro" id="IPR013644">
    <property type="entry name" value="DXP_reductoisomerase_C"/>
</dbReference>
<feature type="binding site" evidence="9">
    <location>
        <position position="199"/>
    </location>
    <ligand>
        <name>1-deoxy-D-xylulose 5-phosphate</name>
        <dbReference type="ChEBI" id="CHEBI:57792"/>
    </ligand>
</feature>
<comment type="catalytic activity">
    <reaction evidence="8">
        <text>2-C-methyl-D-erythritol 4-phosphate + NADP(+) = 1-deoxy-D-xylulose 5-phosphate + NADPH + H(+)</text>
        <dbReference type="Rhea" id="RHEA:13717"/>
        <dbReference type="ChEBI" id="CHEBI:15378"/>
        <dbReference type="ChEBI" id="CHEBI:57783"/>
        <dbReference type="ChEBI" id="CHEBI:57792"/>
        <dbReference type="ChEBI" id="CHEBI:58262"/>
        <dbReference type="ChEBI" id="CHEBI:58349"/>
        <dbReference type="EC" id="1.1.1.267"/>
    </reaction>
    <physiologicalReaction direction="right-to-left" evidence="8">
        <dbReference type="Rhea" id="RHEA:13719"/>
    </physiologicalReaction>
</comment>
<dbReference type="UniPathway" id="UPA00056">
    <property type="reaction ID" value="UER00092"/>
</dbReference>
<comment type="cofactor">
    <cofactor evidence="9">
        <name>Mg(2+)</name>
        <dbReference type="ChEBI" id="CHEBI:18420"/>
    </cofactor>
    <cofactor evidence="9">
        <name>Mn(2+)</name>
        <dbReference type="ChEBI" id="CHEBI:29035"/>
    </cofactor>
</comment>
<dbReference type="FunFam" id="3.40.50.720:FF:000045">
    <property type="entry name" value="1-deoxy-D-xylulose 5-phosphate reductoisomerase"/>
    <property type="match status" value="1"/>
</dbReference>
<dbReference type="PIRSF" id="PIRSF006205">
    <property type="entry name" value="Dxp_reductismrs"/>
    <property type="match status" value="1"/>
</dbReference>
<organism evidence="13 14">
    <name type="scientific">Candidatus Nitrosymbiomonas proteolyticus</name>
    <dbReference type="NCBI Taxonomy" id="2608984"/>
    <lineage>
        <taxon>Bacteria</taxon>
        <taxon>Bacillati</taxon>
        <taxon>Armatimonadota</taxon>
        <taxon>Armatimonadota incertae sedis</taxon>
        <taxon>Candidatus Nitrosymbiomonas</taxon>
    </lineage>
</organism>
<dbReference type="InterPro" id="IPR003821">
    <property type="entry name" value="DXP_reductoisomerase"/>
</dbReference>
<evidence type="ECO:0000256" key="8">
    <source>
        <dbReference type="ARBA" id="ARBA00048543"/>
    </source>
</evidence>
<evidence type="ECO:0000256" key="7">
    <source>
        <dbReference type="ARBA" id="ARBA00023229"/>
    </source>
</evidence>
<dbReference type="AlphaFoldDB" id="A0A809SCQ2"/>
<feature type="domain" description="1-deoxy-D-xylulose 5-phosphate reductoisomerase N-terminal" evidence="10">
    <location>
        <begin position="4"/>
        <end position="119"/>
    </location>
</feature>
<gene>
    <name evidence="9" type="primary">dxr</name>
    <name evidence="13" type="ORF">NPRO_00390</name>
</gene>
<feature type="binding site" evidence="9">
    <location>
        <position position="11"/>
    </location>
    <ligand>
        <name>NADPH</name>
        <dbReference type="ChEBI" id="CHEBI:57783"/>
    </ligand>
</feature>
<dbReference type="Proteomes" id="UP000662873">
    <property type="component" value="Chromosome"/>
</dbReference>
<evidence type="ECO:0000256" key="1">
    <source>
        <dbReference type="ARBA" id="ARBA00005094"/>
    </source>
</evidence>
<dbReference type="Gene3D" id="3.40.50.720">
    <property type="entry name" value="NAD(P)-binding Rossmann-like Domain"/>
    <property type="match status" value="1"/>
</dbReference>
<feature type="binding site" evidence="9">
    <location>
        <position position="208"/>
    </location>
    <ligand>
        <name>Mn(2+)</name>
        <dbReference type="ChEBI" id="CHEBI:29035"/>
    </ligand>
</feature>
<comment type="similarity">
    <text evidence="2 9">Belongs to the DXR family.</text>
</comment>
<dbReference type="GO" id="GO:0051484">
    <property type="term" value="P:isopentenyl diphosphate biosynthetic process, methylerythritol 4-phosphate pathway involved in terpenoid biosynthetic process"/>
    <property type="evidence" value="ECO:0007669"/>
    <property type="project" value="TreeGrafter"/>
</dbReference>
<keyword evidence="9" id="KW-0460">Magnesium</keyword>
<feature type="binding site" evidence="9">
    <location>
        <position position="139"/>
    </location>
    <ligand>
        <name>Mn(2+)</name>
        <dbReference type="ChEBI" id="CHEBI:29035"/>
    </ligand>
</feature>
<evidence type="ECO:0000259" key="10">
    <source>
        <dbReference type="Pfam" id="PF02670"/>
    </source>
</evidence>
<keyword evidence="4 9" id="KW-0521">NADP</keyword>